<sequence length="123" mass="13804">MLNIGKIIFHIIILYCLYFIGNWVQDTLDLFIPGSVIGMILLFILLLTNILKVTWIEQGAQFLIKNLSLLFIPVTVGVIDYFSLFAGKGLRLIGIVLLSTVLVMIISGAVSQWIGNRKDLKHD</sequence>
<evidence type="ECO:0000313" key="7">
    <source>
        <dbReference type="EMBL" id="MBP2258406.1"/>
    </source>
</evidence>
<keyword evidence="4 6" id="KW-1133">Transmembrane helix</keyword>
<dbReference type="Pfam" id="PF03788">
    <property type="entry name" value="LrgA"/>
    <property type="match status" value="1"/>
</dbReference>
<feature type="transmembrane region" description="Helical" evidence="6">
    <location>
        <begin position="7"/>
        <end position="24"/>
    </location>
</feature>
<dbReference type="EMBL" id="JAGIKX010000025">
    <property type="protein sequence ID" value="MBP2258406.1"/>
    <property type="molecule type" value="Genomic_DNA"/>
</dbReference>
<organism evidence="7 8">
    <name type="scientific">Virgibacillus alimentarius</name>
    <dbReference type="NCBI Taxonomy" id="698769"/>
    <lineage>
        <taxon>Bacteria</taxon>
        <taxon>Bacillati</taxon>
        <taxon>Bacillota</taxon>
        <taxon>Bacilli</taxon>
        <taxon>Bacillales</taxon>
        <taxon>Bacillaceae</taxon>
        <taxon>Virgibacillus</taxon>
    </lineage>
</organism>
<reference evidence="7 8" key="1">
    <citation type="submission" date="2021-03" db="EMBL/GenBank/DDBJ databases">
        <title>Genomic Encyclopedia of Type Strains, Phase IV (KMG-IV): sequencing the most valuable type-strain genomes for metagenomic binning, comparative biology and taxonomic classification.</title>
        <authorList>
            <person name="Goeker M."/>
        </authorList>
    </citation>
    <scope>NUCLEOTIDE SEQUENCE [LARGE SCALE GENOMIC DNA]</scope>
    <source>
        <strain evidence="7 8">DSM 25790</strain>
    </source>
</reference>
<gene>
    <name evidence="7" type="ORF">J2Z81_002389</name>
</gene>
<evidence type="ECO:0000313" key="8">
    <source>
        <dbReference type="Proteomes" id="UP001519294"/>
    </source>
</evidence>
<keyword evidence="2" id="KW-1003">Cell membrane</keyword>
<evidence type="ECO:0000256" key="6">
    <source>
        <dbReference type="SAM" id="Phobius"/>
    </source>
</evidence>
<proteinExistence type="predicted"/>
<keyword evidence="3 6" id="KW-0812">Transmembrane</keyword>
<feature type="transmembrane region" description="Helical" evidence="6">
    <location>
        <begin position="30"/>
        <end position="51"/>
    </location>
</feature>
<dbReference type="InterPro" id="IPR005538">
    <property type="entry name" value="LrgA/CidA"/>
</dbReference>
<evidence type="ECO:0000256" key="4">
    <source>
        <dbReference type="ARBA" id="ARBA00022989"/>
    </source>
</evidence>
<evidence type="ECO:0000256" key="3">
    <source>
        <dbReference type="ARBA" id="ARBA00022692"/>
    </source>
</evidence>
<accession>A0ABS4SBC1</accession>
<feature type="transmembrane region" description="Helical" evidence="6">
    <location>
        <begin position="63"/>
        <end position="86"/>
    </location>
</feature>
<dbReference type="PANTHER" id="PTHR33931">
    <property type="entry name" value="HOLIN-LIKE PROTEIN CIDA-RELATED"/>
    <property type="match status" value="1"/>
</dbReference>
<keyword evidence="8" id="KW-1185">Reference proteome</keyword>
<protein>
    <submittedName>
        <fullName evidence="7">Holin-like protein</fullName>
    </submittedName>
</protein>
<keyword evidence="5 6" id="KW-0472">Membrane</keyword>
<evidence type="ECO:0000256" key="5">
    <source>
        <dbReference type="ARBA" id="ARBA00023136"/>
    </source>
</evidence>
<dbReference type="NCBIfam" id="NF002460">
    <property type="entry name" value="PRK01658.1"/>
    <property type="match status" value="1"/>
</dbReference>
<feature type="transmembrane region" description="Helical" evidence="6">
    <location>
        <begin position="92"/>
        <end position="114"/>
    </location>
</feature>
<dbReference type="RefSeq" id="WP_226371414.1">
    <property type="nucleotide sequence ID" value="NZ_JAGIKX010000025.1"/>
</dbReference>
<evidence type="ECO:0000256" key="2">
    <source>
        <dbReference type="ARBA" id="ARBA00022475"/>
    </source>
</evidence>
<dbReference type="PANTHER" id="PTHR33931:SF2">
    <property type="entry name" value="HOLIN-LIKE PROTEIN CIDA"/>
    <property type="match status" value="1"/>
</dbReference>
<dbReference type="Proteomes" id="UP001519294">
    <property type="component" value="Unassembled WGS sequence"/>
</dbReference>
<evidence type="ECO:0000256" key="1">
    <source>
        <dbReference type="ARBA" id="ARBA00004651"/>
    </source>
</evidence>
<comment type="caution">
    <text evidence="7">The sequence shown here is derived from an EMBL/GenBank/DDBJ whole genome shotgun (WGS) entry which is preliminary data.</text>
</comment>
<comment type="subcellular location">
    <subcellularLocation>
        <location evidence="1">Cell membrane</location>
        <topology evidence="1">Multi-pass membrane protein</topology>
    </subcellularLocation>
</comment>
<name>A0ABS4SBC1_9BACI</name>